<reference evidence="2" key="1">
    <citation type="journal article" date="2014" name="Int. J. Syst. Evol. Microbiol.">
        <title>Complete genome sequence of Corynebacterium casei LMG S-19264T (=DSM 44701T), isolated from a smear-ripened cheese.</title>
        <authorList>
            <consortium name="US DOE Joint Genome Institute (JGI-PGF)"/>
            <person name="Walter F."/>
            <person name="Albersmeier A."/>
            <person name="Kalinowski J."/>
            <person name="Ruckert C."/>
        </authorList>
    </citation>
    <scope>NUCLEOTIDE SEQUENCE</scope>
    <source>
        <strain evidence="2">JCM 13064</strain>
    </source>
</reference>
<reference evidence="2" key="2">
    <citation type="submission" date="2020-09" db="EMBL/GenBank/DDBJ databases">
        <authorList>
            <person name="Sun Q."/>
            <person name="Ohkuma M."/>
        </authorList>
    </citation>
    <scope>NUCLEOTIDE SEQUENCE</scope>
    <source>
        <strain evidence="2">JCM 13064</strain>
    </source>
</reference>
<feature type="region of interest" description="Disordered" evidence="1">
    <location>
        <begin position="41"/>
        <end position="67"/>
    </location>
</feature>
<gene>
    <name evidence="2" type="ORF">GCM10007964_56300</name>
</gene>
<protein>
    <submittedName>
        <fullName evidence="2">Uncharacterized protein</fullName>
    </submittedName>
</protein>
<dbReference type="Proteomes" id="UP000645217">
    <property type="component" value="Unassembled WGS sequence"/>
</dbReference>
<dbReference type="AlphaFoldDB" id="A0A917RGC4"/>
<proteinExistence type="predicted"/>
<name>A0A917RGC4_9ACTN</name>
<organism evidence="2 3">
    <name type="scientific">Sphaerisporangium melleum</name>
    <dbReference type="NCBI Taxonomy" id="321316"/>
    <lineage>
        <taxon>Bacteria</taxon>
        <taxon>Bacillati</taxon>
        <taxon>Actinomycetota</taxon>
        <taxon>Actinomycetes</taxon>
        <taxon>Streptosporangiales</taxon>
        <taxon>Streptosporangiaceae</taxon>
        <taxon>Sphaerisporangium</taxon>
    </lineage>
</organism>
<sequence length="91" mass="10139">MVQVETRPGERDELVAVARCEGAQCHPRVVLSPARQELLDPRRRPRGPLRDITLNHEGTVPLRPGAQDVGDVVSAPWRRFTRRAAIPDGRG</sequence>
<evidence type="ECO:0000313" key="3">
    <source>
        <dbReference type="Proteomes" id="UP000645217"/>
    </source>
</evidence>
<accession>A0A917RGC4</accession>
<keyword evidence="3" id="KW-1185">Reference proteome</keyword>
<evidence type="ECO:0000256" key="1">
    <source>
        <dbReference type="SAM" id="MobiDB-lite"/>
    </source>
</evidence>
<comment type="caution">
    <text evidence="2">The sequence shown here is derived from an EMBL/GenBank/DDBJ whole genome shotgun (WGS) entry which is preliminary data.</text>
</comment>
<evidence type="ECO:0000313" key="2">
    <source>
        <dbReference type="EMBL" id="GGL06743.1"/>
    </source>
</evidence>
<dbReference type="EMBL" id="BMNT01000035">
    <property type="protein sequence ID" value="GGL06743.1"/>
    <property type="molecule type" value="Genomic_DNA"/>
</dbReference>